<organism evidence="4 5">
    <name type="scientific">Halorientalis regularis</name>
    <dbReference type="NCBI Taxonomy" id="660518"/>
    <lineage>
        <taxon>Archaea</taxon>
        <taxon>Methanobacteriati</taxon>
        <taxon>Methanobacteriota</taxon>
        <taxon>Stenosarchaea group</taxon>
        <taxon>Halobacteria</taxon>
        <taxon>Halobacteriales</taxon>
        <taxon>Haloarculaceae</taxon>
        <taxon>Halorientalis</taxon>
    </lineage>
</organism>
<dbReference type="InterPro" id="IPR000792">
    <property type="entry name" value="Tscrpt_reg_LuxR_C"/>
</dbReference>
<dbReference type="STRING" id="660518.SAMN05216218_11418"/>
<dbReference type="EMBL" id="FNBK01000014">
    <property type="protein sequence ID" value="SDG04941.1"/>
    <property type="molecule type" value="Genomic_DNA"/>
</dbReference>
<gene>
    <name evidence="4" type="ORF">SAMN05216218_11418</name>
</gene>
<dbReference type="PANTHER" id="PTHR34236:SF1">
    <property type="entry name" value="DIMETHYL SULFOXIDE REDUCTASE TRANSCRIPTIONAL ACTIVATOR"/>
    <property type="match status" value="1"/>
</dbReference>
<accession>A0A1G7R2C0</accession>
<dbReference type="RefSeq" id="WP_092694212.1">
    <property type="nucleotide sequence ID" value="NZ_FNBK01000014.1"/>
</dbReference>
<dbReference type="AlphaFoldDB" id="A0A1G7R2C0"/>
<dbReference type="InterPro" id="IPR007050">
    <property type="entry name" value="HTH_bacterioopsin"/>
</dbReference>
<dbReference type="GO" id="GO:0006355">
    <property type="term" value="P:regulation of DNA-templated transcription"/>
    <property type="evidence" value="ECO:0007669"/>
    <property type="project" value="InterPro"/>
</dbReference>
<feature type="domain" description="HTH luxR-type" evidence="3">
    <location>
        <begin position="184"/>
        <end position="211"/>
    </location>
</feature>
<dbReference type="InterPro" id="IPR036388">
    <property type="entry name" value="WH-like_DNA-bd_sf"/>
</dbReference>
<evidence type="ECO:0000259" key="3">
    <source>
        <dbReference type="PROSITE" id="PS00622"/>
    </source>
</evidence>
<dbReference type="Pfam" id="PF24277">
    <property type="entry name" value="DmsR_N"/>
    <property type="match status" value="1"/>
</dbReference>
<evidence type="ECO:0000313" key="4">
    <source>
        <dbReference type="EMBL" id="SDG04941.1"/>
    </source>
</evidence>
<evidence type="ECO:0000256" key="2">
    <source>
        <dbReference type="ARBA" id="ARBA00023163"/>
    </source>
</evidence>
<dbReference type="InterPro" id="IPR056433">
    <property type="entry name" value="DmsR-like_N"/>
</dbReference>
<sequence>MSTTEPNPIQAGVRVTLAITRPRECPLAEASSDSGARVDSVARTSCGSQTSTSTEFTVQSDTAADGVDGDPVFRTDEGVRYRCQCEAETCLVDLVESYGCPVSDVHAVDGTLYLVFYAPDPDRVREIVAAARERFDDVAVRNLSQSGELVGNGFVSVDTGRLTERQREVLATAYEMGYFDYPKGANAEEVAGELGISPSTLAEHLAAAQRKVLGPVARESL</sequence>
<dbReference type="OrthoDB" id="168808at2157"/>
<keyword evidence="2" id="KW-0804">Transcription</keyword>
<proteinExistence type="predicted"/>
<protein>
    <recommendedName>
        <fullName evidence="3">HTH luxR-type domain-containing protein</fullName>
    </recommendedName>
</protein>
<dbReference type="Gene3D" id="1.10.10.10">
    <property type="entry name" value="Winged helix-like DNA-binding domain superfamily/Winged helix DNA-binding domain"/>
    <property type="match status" value="1"/>
</dbReference>
<dbReference type="PANTHER" id="PTHR34236">
    <property type="entry name" value="DIMETHYL SULFOXIDE REDUCTASE TRANSCRIPTIONAL ACTIVATOR"/>
    <property type="match status" value="1"/>
</dbReference>
<dbReference type="PROSITE" id="PS00622">
    <property type="entry name" value="HTH_LUXR_1"/>
    <property type="match status" value="1"/>
</dbReference>
<dbReference type="Pfam" id="PF04967">
    <property type="entry name" value="HTH_10"/>
    <property type="match status" value="1"/>
</dbReference>
<keyword evidence="5" id="KW-1185">Reference proteome</keyword>
<evidence type="ECO:0000256" key="1">
    <source>
        <dbReference type="ARBA" id="ARBA00023015"/>
    </source>
</evidence>
<name>A0A1G7R2C0_9EURY</name>
<dbReference type="Proteomes" id="UP000199076">
    <property type="component" value="Unassembled WGS sequence"/>
</dbReference>
<keyword evidence="1" id="KW-0805">Transcription regulation</keyword>
<reference evidence="5" key="1">
    <citation type="submission" date="2016-10" db="EMBL/GenBank/DDBJ databases">
        <authorList>
            <person name="Varghese N."/>
            <person name="Submissions S."/>
        </authorList>
    </citation>
    <scope>NUCLEOTIDE SEQUENCE [LARGE SCALE GENOMIC DNA]</scope>
    <source>
        <strain evidence="5">IBRC-M 10760</strain>
    </source>
</reference>
<evidence type="ECO:0000313" key="5">
    <source>
        <dbReference type="Proteomes" id="UP000199076"/>
    </source>
</evidence>